<comment type="similarity">
    <text evidence="1 2">Belongs to the small heat shock protein (HSP20) family.</text>
</comment>
<dbReference type="Gene3D" id="2.60.40.790">
    <property type="match status" value="1"/>
</dbReference>
<feature type="domain" description="SHSP" evidence="3">
    <location>
        <begin position="126"/>
        <end position="241"/>
    </location>
</feature>
<dbReference type="Proteomes" id="UP000033831">
    <property type="component" value="Unassembled WGS sequence"/>
</dbReference>
<accession>A0A0G1FQP8</accession>
<reference evidence="4 5" key="1">
    <citation type="journal article" date="2015" name="Nature">
        <title>rRNA introns, odd ribosomes, and small enigmatic genomes across a large radiation of phyla.</title>
        <authorList>
            <person name="Brown C.T."/>
            <person name="Hug L.A."/>
            <person name="Thomas B.C."/>
            <person name="Sharon I."/>
            <person name="Castelle C.J."/>
            <person name="Singh A."/>
            <person name="Wilkins M.J."/>
            <person name="Williams K.H."/>
            <person name="Banfield J.F."/>
        </authorList>
    </citation>
    <scope>NUCLEOTIDE SEQUENCE [LARGE SCALE GENOMIC DNA]</scope>
</reference>
<dbReference type="PROSITE" id="PS01031">
    <property type="entry name" value="SHSP"/>
    <property type="match status" value="1"/>
</dbReference>
<dbReference type="InterPro" id="IPR003497">
    <property type="entry name" value="BRO_N_domain"/>
</dbReference>
<evidence type="ECO:0000313" key="5">
    <source>
        <dbReference type="Proteomes" id="UP000033831"/>
    </source>
</evidence>
<name>A0A0G1FQP8_9BACT</name>
<dbReference type="AlphaFoldDB" id="A0A0G1FQP8"/>
<gene>
    <name evidence="4" type="ORF">UW07_C0016G0020</name>
</gene>
<evidence type="ECO:0000256" key="2">
    <source>
        <dbReference type="RuleBase" id="RU003616"/>
    </source>
</evidence>
<dbReference type="SMART" id="SM01040">
    <property type="entry name" value="Bro-N"/>
    <property type="match status" value="1"/>
</dbReference>
<dbReference type="SUPFAM" id="SSF49764">
    <property type="entry name" value="HSP20-like chaperones"/>
    <property type="match status" value="1"/>
</dbReference>
<protein>
    <recommendedName>
        <fullName evidence="3">SHSP domain-containing protein</fullName>
    </recommendedName>
</protein>
<evidence type="ECO:0000259" key="3">
    <source>
        <dbReference type="PROSITE" id="PS01031"/>
    </source>
</evidence>
<organism evidence="4 5">
    <name type="scientific">Candidatus Nomurabacteria bacterium GW2011_GWF2_43_8</name>
    <dbReference type="NCBI Taxonomy" id="1618779"/>
    <lineage>
        <taxon>Bacteria</taxon>
        <taxon>Candidatus Nomuraibacteriota</taxon>
    </lineage>
</organism>
<evidence type="ECO:0000256" key="1">
    <source>
        <dbReference type="PROSITE-ProRule" id="PRU00285"/>
    </source>
</evidence>
<dbReference type="Pfam" id="PF00011">
    <property type="entry name" value="HSP20"/>
    <property type="match status" value="1"/>
</dbReference>
<evidence type="ECO:0000313" key="4">
    <source>
        <dbReference type="EMBL" id="KKT24398.1"/>
    </source>
</evidence>
<dbReference type="InterPro" id="IPR008978">
    <property type="entry name" value="HSP20-like_chaperone"/>
</dbReference>
<sequence length="241" mass="27739">MEKIRRQFDEKTGQWYFSIVDVIAITGQSSDPRNYWKVLKSRLKKEQNQLVTECNQLKMKAGDGKFYLTDVADRETVLGLVKLVSEEHILPFRQWFDSLETNQKIGYPQVAQILTSPQTRRTEGAGSEEEFILLLDGYREGNIITIQTFVAGADIENLLISVNYNKVEIKGERRKPEILSREGKNNYDAQELYWGKFSRSIDLPAEIEIDRVSVSEDHGLVTIQLPVLNKTRSKLLKIKSI</sequence>
<comment type="caution">
    <text evidence="4">The sequence shown here is derived from an EMBL/GenBank/DDBJ whole genome shotgun (WGS) entry which is preliminary data.</text>
</comment>
<dbReference type="CDD" id="cd06464">
    <property type="entry name" value="ACD_sHsps-like"/>
    <property type="match status" value="1"/>
</dbReference>
<proteinExistence type="inferred from homology"/>
<dbReference type="InterPro" id="IPR002068">
    <property type="entry name" value="A-crystallin/Hsp20_dom"/>
</dbReference>
<dbReference type="EMBL" id="LCGX01000016">
    <property type="protein sequence ID" value="KKT24398.1"/>
    <property type="molecule type" value="Genomic_DNA"/>
</dbReference>